<evidence type="ECO:0000256" key="6">
    <source>
        <dbReference type="PROSITE-ProRule" id="PRU01091"/>
    </source>
</evidence>
<dbReference type="Pfam" id="PF03704">
    <property type="entry name" value="BTAD"/>
    <property type="match status" value="1"/>
</dbReference>
<dbReference type="Proteomes" id="UP000000657">
    <property type="component" value="Chromosome"/>
</dbReference>
<dbReference type="PANTHER" id="PTHR35807">
    <property type="entry name" value="TRANSCRIPTIONAL REGULATOR REDD-RELATED"/>
    <property type="match status" value="1"/>
</dbReference>
<keyword evidence="4 6" id="KW-0238">DNA-binding</keyword>
<keyword evidence="10" id="KW-1185">Reference proteome</keyword>
<dbReference type="STRING" id="326424.FRAAL2174"/>
<dbReference type="Pfam" id="PF00931">
    <property type="entry name" value="NB-ARC"/>
    <property type="match status" value="1"/>
</dbReference>
<evidence type="ECO:0000259" key="8">
    <source>
        <dbReference type="PROSITE" id="PS51755"/>
    </source>
</evidence>
<feature type="domain" description="OmpR/PhoB-type" evidence="8">
    <location>
        <begin position="1"/>
        <end position="99"/>
    </location>
</feature>
<feature type="region of interest" description="Disordered" evidence="7">
    <location>
        <begin position="604"/>
        <end position="673"/>
    </location>
</feature>
<dbReference type="InterPro" id="IPR005158">
    <property type="entry name" value="BTAD"/>
</dbReference>
<dbReference type="EMBL" id="CT573213">
    <property type="protein sequence ID" value="CAJ60823.1"/>
    <property type="molecule type" value="Genomic_DNA"/>
</dbReference>
<dbReference type="CDD" id="cd00383">
    <property type="entry name" value="trans_reg_C"/>
    <property type="match status" value="1"/>
</dbReference>
<dbReference type="eggNOG" id="COG3629">
    <property type="taxonomic scope" value="Bacteria"/>
</dbReference>
<gene>
    <name evidence="9" type="ordered locus">FRAAL2174</name>
</gene>
<dbReference type="SMART" id="SM00028">
    <property type="entry name" value="TPR"/>
    <property type="match status" value="4"/>
</dbReference>
<dbReference type="PROSITE" id="PS51755">
    <property type="entry name" value="OMPR_PHOB"/>
    <property type="match status" value="1"/>
</dbReference>
<evidence type="ECO:0000313" key="9">
    <source>
        <dbReference type="EMBL" id="CAJ60823.1"/>
    </source>
</evidence>
<dbReference type="GO" id="GO:0006355">
    <property type="term" value="P:regulation of DNA-templated transcription"/>
    <property type="evidence" value="ECO:0007669"/>
    <property type="project" value="InterPro"/>
</dbReference>
<dbReference type="InterPro" id="IPR002182">
    <property type="entry name" value="NB-ARC"/>
</dbReference>
<comment type="similarity">
    <text evidence="1">Belongs to the AfsR/DnrI/RedD regulatory family.</text>
</comment>
<keyword evidence="2" id="KW-0677">Repeat</keyword>
<dbReference type="RefSeq" id="WP_011603339.1">
    <property type="nucleotide sequence ID" value="NC_008278.1"/>
</dbReference>
<dbReference type="Gene3D" id="3.40.50.300">
    <property type="entry name" value="P-loop containing nucleotide triphosphate hydrolases"/>
    <property type="match status" value="1"/>
</dbReference>
<evidence type="ECO:0000256" key="7">
    <source>
        <dbReference type="SAM" id="MobiDB-lite"/>
    </source>
</evidence>
<dbReference type="Pfam" id="PF00486">
    <property type="entry name" value="Trans_reg_C"/>
    <property type="match status" value="1"/>
</dbReference>
<dbReference type="KEGG" id="fal:FRAAL2174"/>
<feature type="compositionally biased region" description="Basic and acidic residues" evidence="7">
    <location>
        <begin position="624"/>
        <end position="638"/>
    </location>
</feature>
<dbReference type="InterPro" id="IPR051677">
    <property type="entry name" value="AfsR-DnrI-RedD_regulator"/>
</dbReference>
<evidence type="ECO:0000256" key="2">
    <source>
        <dbReference type="ARBA" id="ARBA00022737"/>
    </source>
</evidence>
<dbReference type="HOGENOM" id="CLU_004665_2_0_11"/>
<protein>
    <submittedName>
        <fullName evidence="9">Transcriptional regulator</fullName>
    </submittedName>
</protein>
<evidence type="ECO:0000313" key="10">
    <source>
        <dbReference type="Proteomes" id="UP000000657"/>
    </source>
</evidence>
<evidence type="ECO:0000256" key="1">
    <source>
        <dbReference type="ARBA" id="ARBA00005820"/>
    </source>
</evidence>
<dbReference type="GO" id="GO:0000160">
    <property type="term" value="P:phosphorelay signal transduction system"/>
    <property type="evidence" value="ECO:0007669"/>
    <property type="project" value="InterPro"/>
</dbReference>
<dbReference type="PRINTS" id="PR00364">
    <property type="entry name" value="DISEASERSIST"/>
</dbReference>
<dbReference type="CDD" id="cd15831">
    <property type="entry name" value="BTAD"/>
    <property type="match status" value="1"/>
</dbReference>
<evidence type="ECO:0000256" key="3">
    <source>
        <dbReference type="ARBA" id="ARBA00023015"/>
    </source>
</evidence>
<organism evidence="9 10">
    <name type="scientific">Frankia alni (strain DSM 45986 / CECT 9034 / ACN14a)</name>
    <dbReference type="NCBI Taxonomy" id="326424"/>
    <lineage>
        <taxon>Bacteria</taxon>
        <taxon>Bacillati</taxon>
        <taxon>Actinomycetota</taxon>
        <taxon>Actinomycetes</taxon>
        <taxon>Frankiales</taxon>
        <taxon>Frankiaceae</taxon>
        <taxon>Frankia</taxon>
    </lineage>
</organism>
<dbReference type="Pfam" id="PF13424">
    <property type="entry name" value="TPR_12"/>
    <property type="match status" value="1"/>
</dbReference>
<dbReference type="SMART" id="SM00862">
    <property type="entry name" value="Trans_reg_C"/>
    <property type="match status" value="1"/>
</dbReference>
<dbReference type="SUPFAM" id="SSF48452">
    <property type="entry name" value="TPR-like"/>
    <property type="match status" value="2"/>
</dbReference>
<dbReference type="SUPFAM" id="SSF46894">
    <property type="entry name" value="C-terminal effector domain of the bipartite response regulators"/>
    <property type="match status" value="1"/>
</dbReference>
<keyword evidence="5" id="KW-0804">Transcription</keyword>
<keyword evidence="3" id="KW-0805">Transcription regulation</keyword>
<sequence length="1326" mass="142545">MPDRDSLQFAILGPLEVTAAGTPVSLGGAQRKVLMTVLLLEAGRAVSIPRLMEVIWGDSPPEGALRTLRTHVSELRRVMADDRPPRVLLRRGAGYLLDVRAEQIDVERVRRLLAQGRRAVDDGDPVSAIAPLQEAQSLWRGPPLVDVADHPFAHGYAEALTELQLDVTKTRIAADLSLGRHREVIGDLRMLVARHPHDDGLRRELVVAFYRDGRTEDAARACRDGLEALHELGLDSAMLRRLQEDVLRGAPDLAWAPPRSLGRPAQVAPAGAGGHQLPPDTPEYTGRDTIQARAHAVLTDQAALARGTVTAAFAGKAGAGKTALAVHIAHRIRAGFTDALYVDLRGTSEPLEPTRVLARFVQGLGVSRAAVPTDPDDLAEMYQELLATRKVLIILDNAAGEAQLRPLMPTSPGCAVLITSRSRLHGLTVPYWMVDVLIPSDAVELLAKVVGAARVDAEPEAARDIVGLCGYLPLAIQIAGRKLAAHPHWRLARLAGRLANERDRLSWLEVGDLEVRASFSLSYEGRPADEQRAFRLLSLPAVNDFAPWAAAAVLDVDLDEAEDVVDRLADAQLLERRGVDATGTERYRFHDLLRVFARERETGVGTAIGQPASKTSGAHPGSADGERAGNGHAGDGHGGRPPGVAPEGGVAAGGDGGHGASDAAKPDDSPALSGEHQAALSRLLYAYQVMLREAVDTFSPGRVRTLSADGPDAGFAAQAAARFARADLAEVVRRPLVWFGGERSNLLALVEQAQAAGLDPPTWLLAVEAAEFYAFAAHWADWARTHALGLAAARRTGHRLAEAELLTSLGEREIVLTFEEAFWRLDAAGADPDGEPAVAVTQDALERLALATERFTRAREIFAGFGAELGEARAVRGLADACRGRGEFAAALDHFEACLGTMRRAGARRLEAETLVAVAMTHGDRRELADAITCLTMSLSIARELANRPLEAQAQRRLGDLYRYRERPEQALAAYNESLPLLAELPDLLWEPRVLVRRGDILAQLDDHPAARRSWQQGITLLRQQGSPELAAAEDRLSAPVTTEPTQFTGGRLLGAFEPAYFIARVAASRRSVRLLNTWTDLVSAPHRDAFTDAVLAAIDAGAIVQILLLDPDSPAAAARTADLSHRIDVPAEIRANLLVLDGLRERLTPVLRPRLAVRLYAEQPLTTYHRWDSGALVSSFPVGYSSAAATQHEATISSTLVQFVEQHFERLWSPAGSAALDDYLRVPLQVLRSDADPVDVRAEFVRLDGAVYVASAELAALLRQGGPDGLVTAVAGDGRHALSGIGRARVVPLRDDAGAGVVAAAFTQKYGAARDGLLRLSSVRS</sequence>
<dbReference type="Gene3D" id="1.10.8.430">
    <property type="entry name" value="Helical domain of apoptotic protease-activating factors"/>
    <property type="match status" value="1"/>
</dbReference>
<dbReference type="Gene3D" id="1.25.40.10">
    <property type="entry name" value="Tetratricopeptide repeat domain"/>
    <property type="match status" value="2"/>
</dbReference>
<evidence type="ECO:0000256" key="4">
    <source>
        <dbReference type="ARBA" id="ARBA00023125"/>
    </source>
</evidence>
<dbReference type="GO" id="GO:0043531">
    <property type="term" value="F:ADP binding"/>
    <property type="evidence" value="ECO:0007669"/>
    <property type="project" value="InterPro"/>
</dbReference>
<feature type="region of interest" description="Disordered" evidence="7">
    <location>
        <begin position="258"/>
        <end position="278"/>
    </location>
</feature>
<dbReference type="InterPro" id="IPR027417">
    <property type="entry name" value="P-loop_NTPase"/>
</dbReference>
<dbReference type="PANTHER" id="PTHR35807:SF1">
    <property type="entry name" value="TRANSCRIPTIONAL REGULATOR REDD"/>
    <property type="match status" value="1"/>
</dbReference>
<evidence type="ECO:0000256" key="5">
    <source>
        <dbReference type="ARBA" id="ARBA00023163"/>
    </source>
</evidence>
<accession>Q0RNR3</accession>
<dbReference type="GO" id="GO:0003677">
    <property type="term" value="F:DNA binding"/>
    <property type="evidence" value="ECO:0007669"/>
    <property type="project" value="UniProtKB-UniRule"/>
</dbReference>
<dbReference type="Gene3D" id="1.10.10.10">
    <property type="entry name" value="Winged helix-like DNA-binding domain superfamily/Winged helix DNA-binding domain"/>
    <property type="match status" value="1"/>
</dbReference>
<feature type="compositionally biased region" description="Gly residues" evidence="7">
    <location>
        <begin position="650"/>
        <end position="659"/>
    </location>
</feature>
<dbReference type="OrthoDB" id="3587032at2"/>
<dbReference type="InterPro" id="IPR019734">
    <property type="entry name" value="TPR_rpt"/>
</dbReference>
<feature type="DNA-binding region" description="OmpR/PhoB-type" evidence="6">
    <location>
        <begin position="1"/>
        <end position="99"/>
    </location>
</feature>
<dbReference type="InterPro" id="IPR016032">
    <property type="entry name" value="Sig_transdc_resp-reg_C-effctor"/>
</dbReference>
<dbReference type="SUPFAM" id="SSF52540">
    <property type="entry name" value="P-loop containing nucleoside triphosphate hydrolases"/>
    <property type="match status" value="1"/>
</dbReference>
<reference evidence="9 10" key="1">
    <citation type="journal article" date="2007" name="Genome Res.">
        <title>Genome characteristics of facultatively symbiotic Frankia sp. strains reflect host range and host plant biogeography.</title>
        <authorList>
            <person name="Normand P."/>
            <person name="Lapierre P."/>
            <person name="Tisa L.S."/>
            <person name="Gogarten J.P."/>
            <person name="Alloisio N."/>
            <person name="Bagnarol E."/>
            <person name="Bassi C.A."/>
            <person name="Berry A.M."/>
            <person name="Bickhart D.M."/>
            <person name="Choisne N."/>
            <person name="Couloux A."/>
            <person name="Cournoyer B."/>
            <person name="Cruveiller S."/>
            <person name="Daubin V."/>
            <person name="Demange N."/>
            <person name="Francino M.P."/>
            <person name="Goltsman E."/>
            <person name="Huang Y."/>
            <person name="Kopp O.R."/>
            <person name="Labarre L."/>
            <person name="Lapidus A."/>
            <person name="Lavire C."/>
            <person name="Marechal J."/>
            <person name="Martinez M."/>
            <person name="Mastronunzio J.E."/>
            <person name="Mullin B.C."/>
            <person name="Niemann J."/>
            <person name="Pujic P."/>
            <person name="Rawnsley T."/>
            <person name="Rouy Z."/>
            <person name="Schenowitz C."/>
            <person name="Sellstedt A."/>
            <person name="Tavares F."/>
            <person name="Tomkins J.P."/>
            <person name="Vallenet D."/>
            <person name="Valverde C."/>
            <person name="Wall L.G."/>
            <person name="Wang Y."/>
            <person name="Medigue C."/>
            <person name="Benson D.R."/>
        </authorList>
    </citation>
    <scope>NUCLEOTIDE SEQUENCE [LARGE SCALE GENOMIC DNA]</scope>
    <source>
        <strain evidence="10">DSM 45986 / CECT 9034 / ACN14a</strain>
    </source>
</reference>
<proteinExistence type="inferred from homology"/>
<dbReference type="SMART" id="SM01043">
    <property type="entry name" value="BTAD"/>
    <property type="match status" value="1"/>
</dbReference>
<dbReference type="InterPro" id="IPR011990">
    <property type="entry name" value="TPR-like_helical_dom_sf"/>
</dbReference>
<dbReference type="InterPro" id="IPR036388">
    <property type="entry name" value="WH-like_DNA-bd_sf"/>
</dbReference>
<dbReference type="InterPro" id="IPR042197">
    <property type="entry name" value="Apaf_helical"/>
</dbReference>
<name>Q0RNR3_FRAAA</name>
<dbReference type="eggNOG" id="COG3903">
    <property type="taxonomic scope" value="Bacteria"/>
</dbReference>
<dbReference type="InterPro" id="IPR001867">
    <property type="entry name" value="OmpR/PhoB-type_DNA-bd"/>
</dbReference>